<dbReference type="PROSITE" id="PS51186">
    <property type="entry name" value="GNAT"/>
    <property type="match status" value="1"/>
</dbReference>
<dbReference type="Proteomes" id="UP001589750">
    <property type="component" value="Unassembled WGS sequence"/>
</dbReference>
<evidence type="ECO:0000313" key="2">
    <source>
        <dbReference type="EMBL" id="MFB9312275.1"/>
    </source>
</evidence>
<keyword evidence="3" id="KW-1185">Reference proteome</keyword>
<dbReference type="InterPro" id="IPR016181">
    <property type="entry name" value="Acyl_CoA_acyltransferase"/>
</dbReference>
<protein>
    <submittedName>
        <fullName evidence="2">GNAT family N-acetyltransferase</fullName>
    </submittedName>
</protein>
<dbReference type="Gene3D" id="3.40.630.30">
    <property type="match status" value="1"/>
</dbReference>
<sequence length="194" mass="20796">MPSTALALPDVRLAASWAATLRDFGTTYPHGSGVDPDSPPVLDEAGCAAFVADLLTYADPAARLPDGRVSCTYFWVLDGDSDDEDDEMVGFLAVRHRLNDFLLEQGGHIGYSVRPSARRRGHATSALRLGLAHAAALGLDRVLLTCDLDNAASRRTIQRAGGRLEDVRAGKQRFWLETARAVGVRVSPGVRQGG</sequence>
<dbReference type="PANTHER" id="PTHR39173">
    <property type="entry name" value="ACETYLTRANSFERASE"/>
    <property type="match status" value="1"/>
</dbReference>
<name>A0ABV5K8X0_9ACTN</name>
<evidence type="ECO:0000259" key="1">
    <source>
        <dbReference type="PROSITE" id="PS51186"/>
    </source>
</evidence>
<dbReference type="SUPFAM" id="SSF55729">
    <property type="entry name" value="Acyl-CoA N-acyltransferases (Nat)"/>
    <property type="match status" value="1"/>
</dbReference>
<reference evidence="2 3" key="1">
    <citation type="submission" date="2024-09" db="EMBL/GenBank/DDBJ databases">
        <authorList>
            <person name="Sun Q."/>
            <person name="Mori K."/>
        </authorList>
    </citation>
    <scope>NUCLEOTIDE SEQUENCE [LARGE SCALE GENOMIC DNA]</scope>
    <source>
        <strain evidence="2 3">JCM 9626</strain>
    </source>
</reference>
<comment type="caution">
    <text evidence="2">The sequence shown here is derived from an EMBL/GenBank/DDBJ whole genome shotgun (WGS) entry which is preliminary data.</text>
</comment>
<feature type="domain" description="N-acetyltransferase" evidence="1">
    <location>
        <begin position="29"/>
        <end position="181"/>
    </location>
</feature>
<dbReference type="EMBL" id="JBHMDG010000005">
    <property type="protein sequence ID" value="MFB9312275.1"/>
    <property type="molecule type" value="Genomic_DNA"/>
</dbReference>
<evidence type="ECO:0000313" key="3">
    <source>
        <dbReference type="Proteomes" id="UP001589750"/>
    </source>
</evidence>
<organism evidence="2 3">
    <name type="scientific">Nocardioides plantarum</name>
    <dbReference type="NCBI Taxonomy" id="29299"/>
    <lineage>
        <taxon>Bacteria</taxon>
        <taxon>Bacillati</taxon>
        <taxon>Actinomycetota</taxon>
        <taxon>Actinomycetes</taxon>
        <taxon>Propionibacteriales</taxon>
        <taxon>Nocardioidaceae</taxon>
        <taxon>Nocardioides</taxon>
    </lineage>
</organism>
<gene>
    <name evidence="2" type="ORF">ACFFRI_04395</name>
</gene>
<dbReference type="InterPro" id="IPR000182">
    <property type="entry name" value="GNAT_dom"/>
</dbReference>
<proteinExistence type="predicted"/>
<dbReference type="Pfam" id="PF13302">
    <property type="entry name" value="Acetyltransf_3"/>
    <property type="match status" value="1"/>
</dbReference>
<accession>A0ABV5K8X0</accession>
<dbReference type="CDD" id="cd04301">
    <property type="entry name" value="NAT_SF"/>
    <property type="match status" value="1"/>
</dbReference>
<dbReference type="PANTHER" id="PTHR39173:SF1">
    <property type="entry name" value="ACETYLTRANSFERASE"/>
    <property type="match status" value="1"/>
</dbReference>
<dbReference type="RefSeq" id="WP_140008398.1">
    <property type="nucleotide sequence ID" value="NZ_JBHMDG010000005.1"/>
</dbReference>